<accession>A0A0A9SHS8</accession>
<reference evidence="1" key="2">
    <citation type="journal article" date="2015" name="Data Brief">
        <title>Shoot transcriptome of the giant reed, Arundo donax.</title>
        <authorList>
            <person name="Barrero R.A."/>
            <person name="Guerrero F.D."/>
            <person name="Moolhuijzen P."/>
            <person name="Goolsby J.A."/>
            <person name="Tidwell J."/>
            <person name="Bellgard S.E."/>
            <person name="Bellgard M.I."/>
        </authorList>
    </citation>
    <scope>NUCLEOTIDE SEQUENCE</scope>
    <source>
        <tissue evidence="1">Shoot tissue taken approximately 20 cm above the soil surface</tissue>
    </source>
</reference>
<dbReference type="AlphaFoldDB" id="A0A0A9SHS8"/>
<name>A0A0A9SHS8_ARUDO</name>
<sequence length="59" mass="6742">MKLEPPDRRCLLSSDHPFLFYSLHSLHSVSSELSVTGGAVPPRQKLPLHFLHRPPRSLR</sequence>
<organism evidence="1">
    <name type="scientific">Arundo donax</name>
    <name type="common">Giant reed</name>
    <name type="synonym">Donax arundinaceus</name>
    <dbReference type="NCBI Taxonomy" id="35708"/>
    <lineage>
        <taxon>Eukaryota</taxon>
        <taxon>Viridiplantae</taxon>
        <taxon>Streptophyta</taxon>
        <taxon>Embryophyta</taxon>
        <taxon>Tracheophyta</taxon>
        <taxon>Spermatophyta</taxon>
        <taxon>Magnoliopsida</taxon>
        <taxon>Liliopsida</taxon>
        <taxon>Poales</taxon>
        <taxon>Poaceae</taxon>
        <taxon>PACMAD clade</taxon>
        <taxon>Arundinoideae</taxon>
        <taxon>Arundineae</taxon>
        <taxon>Arundo</taxon>
    </lineage>
</organism>
<protein>
    <submittedName>
        <fullName evidence="1">Uncharacterized protein</fullName>
    </submittedName>
</protein>
<reference evidence="1" key="1">
    <citation type="submission" date="2014-09" db="EMBL/GenBank/DDBJ databases">
        <authorList>
            <person name="Magalhaes I.L.F."/>
            <person name="Oliveira U."/>
            <person name="Santos F.R."/>
            <person name="Vidigal T.H.D.A."/>
            <person name="Brescovit A.D."/>
            <person name="Santos A.J."/>
        </authorList>
    </citation>
    <scope>NUCLEOTIDE SEQUENCE</scope>
    <source>
        <tissue evidence="1">Shoot tissue taken approximately 20 cm above the soil surface</tissue>
    </source>
</reference>
<evidence type="ECO:0000313" key="1">
    <source>
        <dbReference type="EMBL" id="JAD54965.1"/>
    </source>
</evidence>
<proteinExistence type="predicted"/>
<dbReference type="EMBL" id="GBRH01242930">
    <property type="protein sequence ID" value="JAD54965.1"/>
    <property type="molecule type" value="Transcribed_RNA"/>
</dbReference>